<protein>
    <recommendedName>
        <fullName evidence="3">Phosphate ABC transporter substrate-binding protein</fullName>
    </recommendedName>
</protein>
<dbReference type="Gene3D" id="3.40.190.10">
    <property type="entry name" value="Periplasmic binding protein-like II"/>
    <property type="match status" value="1"/>
</dbReference>
<dbReference type="EMBL" id="FTPD01000078">
    <property type="protein sequence ID" value="SIT59757.1"/>
    <property type="molecule type" value="Genomic_DNA"/>
</dbReference>
<accession>A0A1R3VIL7</accession>
<organism evidence="1 2">
    <name type="scientific">Mesorhizobium prunaredense</name>
    <dbReference type="NCBI Taxonomy" id="1631249"/>
    <lineage>
        <taxon>Bacteria</taxon>
        <taxon>Pseudomonadati</taxon>
        <taxon>Pseudomonadota</taxon>
        <taxon>Alphaproteobacteria</taxon>
        <taxon>Hyphomicrobiales</taxon>
        <taxon>Phyllobacteriaceae</taxon>
        <taxon>Mesorhizobium</taxon>
    </lineage>
</organism>
<dbReference type="Proteomes" id="UP000188388">
    <property type="component" value="Unassembled WGS sequence"/>
</dbReference>
<evidence type="ECO:0000313" key="1">
    <source>
        <dbReference type="EMBL" id="SIT59757.1"/>
    </source>
</evidence>
<proteinExistence type="predicted"/>
<dbReference type="Pfam" id="PF12974">
    <property type="entry name" value="Phosphonate-bd"/>
    <property type="match status" value="1"/>
</dbReference>
<evidence type="ECO:0000313" key="2">
    <source>
        <dbReference type="Proteomes" id="UP000188388"/>
    </source>
</evidence>
<dbReference type="PANTHER" id="PTHR35841">
    <property type="entry name" value="PHOSPHONATES-BINDING PERIPLASMIC PROTEIN"/>
    <property type="match status" value="1"/>
</dbReference>
<dbReference type="STRING" id="1631249.BQ8794_80091"/>
<sequence length="310" mass="33552">MGLAVRRCRPSRRKNEFLGIAGSDAQVRVNGLVNFSQRIDQSPGMSDFVAGLPMYDWPEERGEVDAQWARLRDAFRQKGIDAPQTIARVNADLRPVEGGIRDAAGRVIAPDPATLPPDELDFHGLWLHPALLFAQACWGPMELGLATHVQLIGQPRYDAFEGGQGELYSSALVMRAGEAPTVASPSDGSPLIPLDVLRGKHFTFNSLDSMSGIIALTRDLEALGESLNIFSERSESGGHRASIVAIAEGKADVAAIDCQSWAKARRFEQAAEAVTVVGWARRRMGLPFITARTTPEKIVEALREAVAATA</sequence>
<dbReference type="AlphaFoldDB" id="A0A1R3VIL7"/>
<name>A0A1R3VIL7_9HYPH</name>
<evidence type="ECO:0008006" key="3">
    <source>
        <dbReference type="Google" id="ProtNLM"/>
    </source>
</evidence>
<keyword evidence="2" id="KW-1185">Reference proteome</keyword>
<gene>
    <name evidence="1" type="ORF">BQ8794_80091</name>
</gene>
<dbReference type="PANTHER" id="PTHR35841:SF1">
    <property type="entry name" value="PHOSPHONATES-BINDING PERIPLASMIC PROTEIN"/>
    <property type="match status" value="1"/>
</dbReference>
<reference evidence="2" key="1">
    <citation type="submission" date="2017-01" db="EMBL/GenBank/DDBJ databases">
        <authorList>
            <person name="Brunel B."/>
        </authorList>
    </citation>
    <scope>NUCLEOTIDE SEQUENCE [LARGE SCALE GENOMIC DNA]</scope>
</reference>
<dbReference type="SUPFAM" id="SSF53850">
    <property type="entry name" value="Periplasmic binding protein-like II"/>
    <property type="match status" value="1"/>
</dbReference>